<organism evidence="8 9">
    <name type="scientific">Serendipita vermifera MAFF 305830</name>
    <dbReference type="NCBI Taxonomy" id="933852"/>
    <lineage>
        <taxon>Eukaryota</taxon>
        <taxon>Fungi</taxon>
        <taxon>Dikarya</taxon>
        <taxon>Basidiomycota</taxon>
        <taxon>Agaricomycotina</taxon>
        <taxon>Agaricomycetes</taxon>
        <taxon>Sebacinales</taxon>
        <taxon>Serendipitaceae</taxon>
        <taxon>Serendipita</taxon>
    </lineage>
</organism>
<dbReference type="EMBL" id="KN824288">
    <property type="protein sequence ID" value="KIM29594.1"/>
    <property type="molecule type" value="Genomic_DNA"/>
</dbReference>
<proteinExistence type="predicted"/>
<dbReference type="PANTHER" id="PTHR19432">
    <property type="entry name" value="SUGAR TRANSPORTER"/>
    <property type="match status" value="1"/>
</dbReference>
<sequence>MPFPPNADENAPVAWPEPVSPVVERDSLRPPGQDPERQNTTTSSIRKTGEKRFGWKDFVNISISMAGAQIAWTLELGYGTPFLRELGLPEQLTSLVWLAGPISGLIAQPLIGAISDSSISAYRRRFWIWSATVALIAATLLLAYVEPVASFIVDMFTHMEDWNPDRRKKVQHLAIGIAVVCFYILDFALNALQASLRNLLLDLTPAEQLATGNAWHGRMTHAGNIVGYTIGWQDLDKWPILKPFGTGQFRKVCLLTIVILSITVGITCLTQHEVAREPNLNGRGRFRDVINNITKAIYQLPKPIKRVCVVQIFAFMGWFPFLFYSTVWVGEVMAMEIDGEPSVADATRAGELALLCSSIVSVVVGTVLPYLAQRDSRLLSNKIEEDDEDEDEEISRIRAMVRSWKAEAARMGRPLHLPAMPFMLRNVWTGGLLLFGLLMMSTFFVTAVWQATLVIGLAGISWAIACWVPFAIIMEYLKEVDAAARAPPVPVQSFQSRRQTHNRVASSPAIWRGMQNPQLGERQPLLRRQSLRLDYEAETGEIPTPMAGGTVLGIHNLAIVFPQFIIAIVATAIFRVVDSATESDPSHVYYGKHGVSWVLRFGGVSALIGAAFSRAVAPTRTEKEMRRRLAEMKETEVSE</sequence>
<keyword evidence="9" id="KW-1185">Reference proteome</keyword>
<feature type="transmembrane region" description="Helical" evidence="7">
    <location>
        <begin position="597"/>
        <end position="617"/>
    </location>
</feature>
<accession>A0A0C3BC01</accession>
<keyword evidence="4 7" id="KW-1133">Transmembrane helix</keyword>
<evidence type="ECO:0000256" key="3">
    <source>
        <dbReference type="ARBA" id="ARBA00022692"/>
    </source>
</evidence>
<evidence type="ECO:0000256" key="2">
    <source>
        <dbReference type="ARBA" id="ARBA00022448"/>
    </source>
</evidence>
<evidence type="ECO:0000313" key="9">
    <source>
        <dbReference type="Proteomes" id="UP000054097"/>
    </source>
</evidence>
<dbReference type="Proteomes" id="UP000054097">
    <property type="component" value="Unassembled WGS sequence"/>
</dbReference>
<keyword evidence="3 7" id="KW-0812">Transmembrane</keyword>
<name>A0A0C3BC01_SERVB</name>
<feature type="transmembrane region" description="Helical" evidence="7">
    <location>
        <begin position="307"/>
        <end position="329"/>
    </location>
</feature>
<feature type="transmembrane region" description="Helical" evidence="7">
    <location>
        <begin position="455"/>
        <end position="477"/>
    </location>
</feature>
<dbReference type="SUPFAM" id="SSF103473">
    <property type="entry name" value="MFS general substrate transporter"/>
    <property type="match status" value="1"/>
</dbReference>
<dbReference type="OrthoDB" id="28755at2759"/>
<evidence type="ECO:0000313" key="8">
    <source>
        <dbReference type="EMBL" id="KIM29594.1"/>
    </source>
</evidence>
<evidence type="ECO:0000256" key="4">
    <source>
        <dbReference type="ARBA" id="ARBA00022989"/>
    </source>
</evidence>
<keyword evidence="5 7" id="KW-0472">Membrane</keyword>
<feature type="transmembrane region" description="Helical" evidence="7">
    <location>
        <begin position="126"/>
        <end position="153"/>
    </location>
</feature>
<reference evidence="9" key="2">
    <citation type="submission" date="2015-01" db="EMBL/GenBank/DDBJ databases">
        <title>Evolutionary Origins and Diversification of the Mycorrhizal Mutualists.</title>
        <authorList>
            <consortium name="DOE Joint Genome Institute"/>
            <consortium name="Mycorrhizal Genomics Consortium"/>
            <person name="Kohler A."/>
            <person name="Kuo A."/>
            <person name="Nagy L.G."/>
            <person name="Floudas D."/>
            <person name="Copeland A."/>
            <person name="Barry K.W."/>
            <person name="Cichocki N."/>
            <person name="Veneault-Fourrey C."/>
            <person name="LaButti K."/>
            <person name="Lindquist E.A."/>
            <person name="Lipzen A."/>
            <person name="Lundell T."/>
            <person name="Morin E."/>
            <person name="Murat C."/>
            <person name="Riley R."/>
            <person name="Ohm R."/>
            <person name="Sun H."/>
            <person name="Tunlid A."/>
            <person name="Henrissat B."/>
            <person name="Grigoriev I.V."/>
            <person name="Hibbett D.S."/>
            <person name="Martin F."/>
        </authorList>
    </citation>
    <scope>NUCLEOTIDE SEQUENCE [LARGE SCALE GENOMIC DNA]</scope>
    <source>
        <strain evidence="9">MAFF 305830</strain>
    </source>
</reference>
<feature type="transmembrane region" description="Helical" evidence="7">
    <location>
        <begin position="427"/>
        <end position="449"/>
    </location>
</feature>
<feature type="transmembrane region" description="Helical" evidence="7">
    <location>
        <begin position="556"/>
        <end position="577"/>
    </location>
</feature>
<dbReference type="HOGENOM" id="CLU_018303_1_1_1"/>
<protein>
    <recommendedName>
        <fullName evidence="10">General alpha-glucoside permease</fullName>
    </recommendedName>
</protein>
<evidence type="ECO:0000256" key="6">
    <source>
        <dbReference type="SAM" id="MobiDB-lite"/>
    </source>
</evidence>
<dbReference type="GO" id="GO:0008506">
    <property type="term" value="F:sucrose:proton symporter activity"/>
    <property type="evidence" value="ECO:0007669"/>
    <property type="project" value="TreeGrafter"/>
</dbReference>
<evidence type="ECO:0000256" key="7">
    <source>
        <dbReference type="SAM" id="Phobius"/>
    </source>
</evidence>
<dbReference type="PANTHER" id="PTHR19432:SF35">
    <property type="entry name" value="SOLUTE CARRIER FAMILY 45 MEMBER 3 ISOFORM X1"/>
    <property type="match status" value="1"/>
</dbReference>
<evidence type="ECO:0000256" key="1">
    <source>
        <dbReference type="ARBA" id="ARBA00004141"/>
    </source>
</evidence>
<keyword evidence="2" id="KW-0813">Transport</keyword>
<comment type="subcellular location">
    <subcellularLocation>
        <location evidence="1">Membrane</location>
        <topology evidence="1">Multi-pass membrane protein</topology>
    </subcellularLocation>
</comment>
<dbReference type="GO" id="GO:0005886">
    <property type="term" value="C:plasma membrane"/>
    <property type="evidence" value="ECO:0007669"/>
    <property type="project" value="TreeGrafter"/>
</dbReference>
<feature type="transmembrane region" description="Helical" evidence="7">
    <location>
        <begin position="173"/>
        <end position="192"/>
    </location>
</feature>
<feature type="transmembrane region" description="Helical" evidence="7">
    <location>
        <begin position="349"/>
        <end position="372"/>
    </location>
</feature>
<dbReference type="Gene3D" id="1.20.1250.20">
    <property type="entry name" value="MFS general substrate transporter like domains"/>
    <property type="match status" value="1"/>
</dbReference>
<feature type="region of interest" description="Disordered" evidence="6">
    <location>
        <begin position="1"/>
        <end position="46"/>
    </location>
</feature>
<dbReference type="InterPro" id="IPR036259">
    <property type="entry name" value="MFS_trans_sf"/>
</dbReference>
<dbReference type="AlphaFoldDB" id="A0A0C3BC01"/>
<feature type="transmembrane region" description="Helical" evidence="7">
    <location>
        <begin position="94"/>
        <end position="114"/>
    </location>
</feature>
<reference evidence="8 9" key="1">
    <citation type="submission" date="2014-04" db="EMBL/GenBank/DDBJ databases">
        <authorList>
            <consortium name="DOE Joint Genome Institute"/>
            <person name="Kuo A."/>
            <person name="Zuccaro A."/>
            <person name="Kohler A."/>
            <person name="Nagy L.G."/>
            <person name="Floudas D."/>
            <person name="Copeland A."/>
            <person name="Barry K.W."/>
            <person name="Cichocki N."/>
            <person name="Veneault-Fourrey C."/>
            <person name="LaButti K."/>
            <person name="Lindquist E.A."/>
            <person name="Lipzen A."/>
            <person name="Lundell T."/>
            <person name="Morin E."/>
            <person name="Murat C."/>
            <person name="Sun H."/>
            <person name="Tunlid A."/>
            <person name="Henrissat B."/>
            <person name="Grigoriev I.V."/>
            <person name="Hibbett D.S."/>
            <person name="Martin F."/>
            <person name="Nordberg H.P."/>
            <person name="Cantor M.N."/>
            <person name="Hua S.X."/>
        </authorList>
    </citation>
    <scope>NUCLEOTIDE SEQUENCE [LARGE SCALE GENOMIC DNA]</scope>
    <source>
        <strain evidence="8 9">MAFF 305830</strain>
    </source>
</reference>
<gene>
    <name evidence="8" type="ORF">M408DRAFT_328824</name>
</gene>
<evidence type="ECO:0000256" key="5">
    <source>
        <dbReference type="ARBA" id="ARBA00023136"/>
    </source>
</evidence>
<evidence type="ECO:0008006" key="10">
    <source>
        <dbReference type="Google" id="ProtNLM"/>
    </source>
</evidence>